<dbReference type="EMBL" id="AZRA01000173">
    <property type="protein sequence ID" value="KDB50253.1"/>
    <property type="molecule type" value="Genomic_DNA"/>
</dbReference>
<dbReference type="AlphaFoldDB" id="A0A059KGL6"/>
<accession>A0A059KGL6</accession>
<dbReference type="Proteomes" id="UP000026714">
    <property type="component" value="Unassembled WGS sequence"/>
</dbReference>
<feature type="compositionally biased region" description="Basic residues" evidence="1">
    <location>
        <begin position="1"/>
        <end position="18"/>
    </location>
</feature>
<feature type="compositionally biased region" description="Basic and acidic residues" evidence="1">
    <location>
        <begin position="19"/>
        <end position="45"/>
    </location>
</feature>
<organism evidence="2 3">
    <name type="scientific">Sphaerotilus natans subsp. natans DSM 6575</name>
    <dbReference type="NCBI Taxonomy" id="1286631"/>
    <lineage>
        <taxon>Bacteria</taxon>
        <taxon>Pseudomonadati</taxon>
        <taxon>Pseudomonadota</taxon>
        <taxon>Betaproteobacteria</taxon>
        <taxon>Burkholderiales</taxon>
        <taxon>Sphaerotilaceae</taxon>
        <taxon>Sphaerotilus</taxon>
    </lineage>
</organism>
<evidence type="ECO:0000313" key="3">
    <source>
        <dbReference type="Proteomes" id="UP000026714"/>
    </source>
</evidence>
<evidence type="ECO:0000256" key="1">
    <source>
        <dbReference type="SAM" id="MobiDB-lite"/>
    </source>
</evidence>
<reference evidence="2 3" key="1">
    <citation type="journal article" date="2014" name="FEMS Microbiol. Ecol.">
        <title>Sphaerotilus natans encrusted with nanoball-shaped Fe(III) oxide minerals formed by nitrate-reducing mixotrophic Fe(II) oxidation.</title>
        <authorList>
            <person name="Park S."/>
            <person name="Kim D.H."/>
            <person name="Lee J.H."/>
            <person name="Hur H.G."/>
        </authorList>
    </citation>
    <scope>NUCLEOTIDE SEQUENCE [LARGE SCALE GENOMIC DNA]</scope>
    <source>
        <strain evidence="2 3">DSM 6575</strain>
    </source>
</reference>
<feature type="region of interest" description="Disordered" evidence="1">
    <location>
        <begin position="1"/>
        <end position="45"/>
    </location>
</feature>
<evidence type="ECO:0000313" key="2">
    <source>
        <dbReference type="EMBL" id="KDB50253.1"/>
    </source>
</evidence>
<sequence>MLRRVAQRSRRNGNRGRRHGADCARRSSDPTDSDFVKTDRIRCNP</sequence>
<proteinExistence type="predicted"/>
<protein>
    <submittedName>
        <fullName evidence="2">Uncharacterized protein</fullName>
    </submittedName>
</protein>
<name>A0A059KGL6_9BURK</name>
<gene>
    <name evidence="2" type="ORF">X805_41570</name>
</gene>
<comment type="caution">
    <text evidence="2">The sequence shown here is derived from an EMBL/GenBank/DDBJ whole genome shotgun (WGS) entry which is preliminary data.</text>
</comment>
<keyword evidence="3" id="KW-1185">Reference proteome</keyword>